<keyword evidence="1" id="KW-0143">Chaperone</keyword>
<dbReference type="PRINTS" id="PR00297">
    <property type="entry name" value="CHAPERONIN10"/>
</dbReference>
<dbReference type="Pfam" id="PF00166">
    <property type="entry name" value="Cpn10"/>
    <property type="match status" value="1"/>
</dbReference>
<dbReference type="EMBL" id="LR796930">
    <property type="protein sequence ID" value="CAB4175956.1"/>
    <property type="molecule type" value="Genomic_DNA"/>
</dbReference>
<gene>
    <name evidence="5" type="ORF">UFOVP1147_18</name>
    <name evidence="6" type="ORF">UFOVP1594_14</name>
    <name evidence="2" type="ORF">UFOVP484_55</name>
    <name evidence="3" type="ORF">UFOVP808_13</name>
    <name evidence="4" type="ORF">UFOVP994_14</name>
</gene>
<dbReference type="EMBL" id="LR796751">
    <property type="protein sequence ID" value="CAB4163377.1"/>
    <property type="molecule type" value="Genomic_DNA"/>
</dbReference>
<sequence length="111" mass="12105">MTEVINTSGLEPRGVAVLIKLYEPERKGAQIVLPESVQGRLSMVDNRAVVVAVGPSAWQDEPTPRAVVGERVLVTKFAGFMAKGPADGILYRLVNDRDIFCAITHEETERG</sequence>
<reference evidence="2" key="1">
    <citation type="submission" date="2020-04" db="EMBL/GenBank/DDBJ databases">
        <authorList>
            <person name="Chiriac C."/>
            <person name="Salcher M."/>
            <person name="Ghai R."/>
            <person name="Kavagutti S V."/>
        </authorList>
    </citation>
    <scope>NUCLEOTIDE SEQUENCE</scope>
</reference>
<dbReference type="GO" id="GO:0044183">
    <property type="term" value="F:protein folding chaperone"/>
    <property type="evidence" value="ECO:0007669"/>
    <property type="project" value="InterPro"/>
</dbReference>
<evidence type="ECO:0000313" key="5">
    <source>
        <dbReference type="EMBL" id="CAB4186471.1"/>
    </source>
</evidence>
<organism evidence="2">
    <name type="scientific">uncultured Caudovirales phage</name>
    <dbReference type="NCBI Taxonomy" id="2100421"/>
    <lineage>
        <taxon>Viruses</taxon>
        <taxon>Duplodnaviria</taxon>
        <taxon>Heunggongvirae</taxon>
        <taxon>Uroviricota</taxon>
        <taxon>Caudoviricetes</taxon>
        <taxon>Peduoviridae</taxon>
        <taxon>Maltschvirus</taxon>
        <taxon>Maltschvirus maltsch</taxon>
    </lineage>
</organism>
<protein>
    <submittedName>
        <fullName evidence="2">GroES chaperonin family</fullName>
    </submittedName>
</protein>
<dbReference type="GO" id="GO:0005524">
    <property type="term" value="F:ATP binding"/>
    <property type="evidence" value="ECO:0007669"/>
    <property type="project" value="InterPro"/>
</dbReference>
<evidence type="ECO:0000313" key="2">
    <source>
        <dbReference type="EMBL" id="CAB4146252.1"/>
    </source>
</evidence>
<dbReference type="InterPro" id="IPR020818">
    <property type="entry name" value="Chaperonin_GroES"/>
</dbReference>
<dbReference type="EMBL" id="LR796463">
    <property type="protein sequence ID" value="CAB4146252.1"/>
    <property type="molecule type" value="Genomic_DNA"/>
</dbReference>
<dbReference type="InterPro" id="IPR037124">
    <property type="entry name" value="Chaperonin_GroES_sf"/>
</dbReference>
<evidence type="ECO:0000313" key="4">
    <source>
        <dbReference type="EMBL" id="CAB4175956.1"/>
    </source>
</evidence>
<dbReference type="Gene3D" id="2.30.33.40">
    <property type="entry name" value="GroES chaperonin"/>
    <property type="match status" value="1"/>
</dbReference>
<accession>A0A6J5MJ92</accession>
<dbReference type="CDD" id="cd00320">
    <property type="entry name" value="cpn10"/>
    <property type="match status" value="1"/>
</dbReference>
<dbReference type="SUPFAM" id="SSF50129">
    <property type="entry name" value="GroES-like"/>
    <property type="match status" value="1"/>
</dbReference>
<evidence type="ECO:0000313" key="3">
    <source>
        <dbReference type="EMBL" id="CAB4163377.1"/>
    </source>
</evidence>
<evidence type="ECO:0000256" key="1">
    <source>
        <dbReference type="ARBA" id="ARBA00023186"/>
    </source>
</evidence>
<evidence type="ECO:0000313" key="6">
    <source>
        <dbReference type="EMBL" id="CAB4217235.1"/>
    </source>
</evidence>
<dbReference type="InterPro" id="IPR011032">
    <property type="entry name" value="GroES-like_sf"/>
</dbReference>
<dbReference type="EMBL" id="LR797458">
    <property type="protein sequence ID" value="CAB4217235.1"/>
    <property type="molecule type" value="Genomic_DNA"/>
</dbReference>
<name>A0A6J5MJ92_9CAUD</name>
<proteinExistence type="predicted"/>
<dbReference type="EMBL" id="LR797096">
    <property type="protein sequence ID" value="CAB4186471.1"/>
    <property type="molecule type" value="Genomic_DNA"/>
</dbReference>